<reference evidence="2 3" key="1">
    <citation type="journal article" date="2016" name="Nat. Commun.">
        <title>Thousands of microbial genomes shed light on interconnected biogeochemical processes in an aquifer system.</title>
        <authorList>
            <person name="Anantharaman K."/>
            <person name="Brown C.T."/>
            <person name="Hug L.A."/>
            <person name="Sharon I."/>
            <person name="Castelle C.J."/>
            <person name="Probst A.J."/>
            <person name="Thomas B.C."/>
            <person name="Singh A."/>
            <person name="Wilkins M.J."/>
            <person name="Karaoz U."/>
            <person name="Brodie E.L."/>
            <person name="Williams K.H."/>
            <person name="Hubbard S.S."/>
            <person name="Banfield J.F."/>
        </authorList>
    </citation>
    <scope>NUCLEOTIDE SEQUENCE [LARGE SCALE GENOMIC DNA]</scope>
</reference>
<sequence length="69" mass="7623">MAQKQPSFKECVTAHLNSPPIRRGNSAPKMNGAKKTTEDGDLCKAQEISITKIQDTNNNQILQIIQISK</sequence>
<comment type="caution">
    <text evidence="2">The sequence shown here is derived from an EMBL/GenBank/DDBJ whole genome shotgun (WGS) entry which is preliminary data.</text>
</comment>
<accession>A0A1F7IHK7</accession>
<proteinExistence type="predicted"/>
<evidence type="ECO:0000313" key="2">
    <source>
        <dbReference type="EMBL" id="OGK42841.1"/>
    </source>
</evidence>
<feature type="region of interest" description="Disordered" evidence="1">
    <location>
        <begin position="15"/>
        <end position="38"/>
    </location>
</feature>
<dbReference type="Proteomes" id="UP000179270">
    <property type="component" value="Unassembled WGS sequence"/>
</dbReference>
<protein>
    <submittedName>
        <fullName evidence="2">Uncharacterized protein</fullName>
    </submittedName>
</protein>
<dbReference type="EMBL" id="MGAF01000004">
    <property type="protein sequence ID" value="OGK42841.1"/>
    <property type="molecule type" value="Genomic_DNA"/>
</dbReference>
<evidence type="ECO:0000256" key="1">
    <source>
        <dbReference type="SAM" id="MobiDB-lite"/>
    </source>
</evidence>
<evidence type="ECO:0000313" key="3">
    <source>
        <dbReference type="Proteomes" id="UP000179270"/>
    </source>
</evidence>
<dbReference type="AlphaFoldDB" id="A0A1F7IHK7"/>
<organism evidence="2 3">
    <name type="scientific">Candidatus Roizmanbacteria bacterium RIFCSPLOWO2_01_FULL_35_13</name>
    <dbReference type="NCBI Taxonomy" id="1802055"/>
    <lineage>
        <taxon>Bacteria</taxon>
        <taxon>Candidatus Roizmaniibacteriota</taxon>
    </lineage>
</organism>
<gene>
    <name evidence="2" type="ORF">A3A74_01385</name>
</gene>
<name>A0A1F7IHK7_9BACT</name>